<dbReference type="Gene3D" id="3.40.47.10">
    <property type="match status" value="1"/>
</dbReference>
<dbReference type="InterPro" id="IPR049490">
    <property type="entry name" value="C883_1060-like_KR_N"/>
</dbReference>
<dbReference type="CDD" id="cd08953">
    <property type="entry name" value="KR_2_SDR_x"/>
    <property type="match status" value="1"/>
</dbReference>
<dbReference type="InterPro" id="IPR014031">
    <property type="entry name" value="Ketoacyl_synth_C"/>
</dbReference>
<dbReference type="InterPro" id="IPR036736">
    <property type="entry name" value="ACP-like_sf"/>
</dbReference>
<evidence type="ECO:0000259" key="6">
    <source>
        <dbReference type="PROSITE" id="PS52004"/>
    </source>
</evidence>
<keyword evidence="9" id="KW-1185">Reference proteome</keyword>
<dbReference type="SMART" id="SM00825">
    <property type="entry name" value="PKS_KS"/>
    <property type="match status" value="1"/>
</dbReference>
<dbReference type="InterPro" id="IPR049551">
    <property type="entry name" value="PKS_DH_C"/>
</dbReference>
<dbReference type="GO" id="GO:0006633">
    <property type="term" value="P:fatty acid biosynthetic process"/>
    <property type="evidence" value="ECO:0007669"/>
    <property type="project" value="TreeGrafter"/>
</dbReference>
<dbReference type="RefSeq" id="WP_212690093.1">
    <property type="nucleotide sequence ID" value="NZ_CP058561.1"/>
</dbReference>
<dbReference type="InterPro" id="IPR016039">
    <property type="entry name" value="Thiolase-like"/>
</dbReference>
<dbReference type="Gene3D" id="3.40.50.720">
    <property type="entry name" value="NAD(P)-binding Rossmann-like Domain"/>
    <property type="match status" value="1"/>
</dbReference>
<dbReference type="Pfam" id="PF08659">
    <property type="entry name" value="KR"/>
    <property type="match status" value="1"/>
</dbReference>
<dbReference type="PROSITE" id="PS50075">
    <property type="entry name" value="CARRIER"/>
    <property type="match status" value="1"/>
</dbReference>
<dbReference type="InterPro" id="IPR057326">
    <property type="entry name" value="KR_dom"/>
</dbReference>
<dbReference type="SMART" id="SM00822">
    <property type="entry name" value="PKS_KR"/>
    <property type="match status" value="1"/>
</dbReference>
<keyword evidence="1" id="KW-0596">Phosphopantetheine</keyword>
<dbReference type="SMART" id="SM01294">
    <property type="entry name" value="PKS_PP_betabranch"/>
    <property type="match status" value="1"/>
</dbReference>
<feature type="active site" description="Proton acceptor; for dehydratase activity" evidence="4">
    <location>
        <position position="670"/>
    </location>
</feature>
<dbReference type="CDD" id="cd00833">
    <property type="entry name" value="PKS"/>
    <property type="match status" value="1"/>
</dbReference>
<dbReference type="SUPFAM" id="SSF51735">
    <property type="entry name" value="NAD(P)-binding Rossmann-fold domains"/>
    <property type="match status" value="2"/>
</dbReference>
<evidence type="ECO:0000256" key="1">
    <source>
        <dbReference type="ARBA" id="ARBA00022450"/>
    </source>
</evidence>
<evidence type="ECO:0000313" key="8">
    <source>
        <dbReference type="EMBL" id="QUH29839.1"/>
    </source>
</evidence>
<feature type="domain" description="Ketosynthase family 3 (KS3)" evidence="6">
    <location>
        <begin position="19"/>
        <end position="443"/>
    </location>
</feature>
<dbReference type="Gene3D" id="1.10.1240.100">
    <property type="match status" value="1"/>
</dbReference>
<dbReference type="Proteomes" id="UP000677305">
    <property type="component" value="Chromosome"/>
</dbReference>
<dbReference type="Pfam" id="PF00109">
    <property type="entry name" value="ketoacyl-synt"/>
    <property type="match status" value="1"/>
</dbReference>
<evidence type="ECO:0000256" key="4">
    <source>
        <dbReference type="PROSITE-ProRule" id="PRU01363"/>
    </source>
</evidence>
<dbReference type="GO" id="GO:0004312">
    <property type="term" value="F:fatty acid synthase activity"/>
    <property type="evidence" value="ECO:0007669"/>
    <property type="project" value="TreeGrafter"/>
</dbReference>
<dbReference type="KEGG" id="vgu:HYG85_13335"/>
<evidence type="ECO:0000256" key="3">
    <source>
        <dbReference type="ARBA" id="ARBA00022679"/>
    </source>
</evidence>
<dbReference type="InterPro" id="IPR036291">
    <property type="entry name" value="NAD(P)-bd_dom_sf"/>
</dbReference>
<dbReference type="SUPFAM" id="SSF47336">
    <property type="entry name" value="ACP-like"/>
    <property type="match status" value="1"/>
</dbReference>
<reference evidence="8 9" key="1">
    <citation type="submission" date="2020-07" db="EMBL/GenBank/DDBJ databases">
        <title>Vallitalea guaymasensis genome.</title>
        <authorList>
            <person name="Postec A."/>
        </authorList>
    </citation>
    <scope>NUCLEOTIDE SEQUENCE [LARGE SCALE GENOMIC DNA]</scope>
    <source>
        <strain evidence="8 9">Ra1766G1</strain>
    </source>
</reference>
<dbReference type="InterPro" id="IPR042104">
    <property type="entry name" value="PKS_dehydratase_sf"/>
</dbReference>
<accession>A0A8J8MBL5</accession>
<evidence type="ECO:0000259" key="7">
    <source>
        <dbReference type="PROSITE" id="PS52019"/>
    </source>
</evidence>
<dbReference type="SMART" id="SM00823">
    <property type="entry name" value="PKS_PP"/>
    <property type="match status" value="1"/>
</dbReference>
<keyword evidence="2" id="KW-0597">Phosphoprotein</keyword>
<proteinExistence type="predicted"/>
<dbReference type="Pfam" id="PF14765">
    <property type="entry name" value="PS-DH"/>
    <property type="match status" value="1"/>
</dbReference>
<dbReference type="PROSITE" id="PS52019">
    <property type="entry name" value="PKS_MFAS_DH"/>
    <property type="match status" value="1"/>
</dbReference>
<dbReference type="InterPro" id="IPR020806">
    <property type="entry name" value="PKS_PP-bd"/>
</dbReference>
<dbReference type="Pfam" id="PF22621">
    <property type="entry name" value="CurL-like_PKS_C"/>
    <property type="match status" value="1"/>
</dbReference>
<dbReference type="InterPro" id="IPR050091">
    <property type="entry name" value="PKS_NRPS_Biosynth_Enz"/>
</dbReference>
<dbReference type="Pfam" id="PF21394">
    <property type="entry name" value="Beta-ketacyl_N"/>
    <property type="match status" value="1"/>
</dbReference>
<dbReference type="Gene3D" id="3.10.129.110">
    <property type="entry name" value="Polyketide synthase dehydratase"/>
    <property type="match status" value="1"/>
</dbReference>
<feature type="domain" description="Carrier" evidence="5">
    <location>
        <begin position="1442"/>
        <end position="1517"/>
    </location>
</feature>
<dbReference type="InterPro" id="IPR049552">
    <property type="entry name" value="PKS_DH_N"/>
</dbReference>
<evidence type="ECO:0000256" key="2">
    <source>
        <dbReference type="ARBA" id="ARBA00022553"/>
    </source>
</evidence>
<evidence type="ECO:0000259" key="5">
    <source>
        <dbReference type="PROSITE" id="PS50075"/>
    </source>
</evidence>
<dbReference type="Pfam" id="PF02801">
    <property type="entry name" value="Ketoacyl-synt_C"/>
    <property type="match status" value="1"/>
</dbReference>
<dbReference type="EMBL" id="CP058561">
    <property type="protein sequence ID" value="QUH29839.1"/>
    <property type="molecule type" value="Genomic_DNA"/>
</dbReference>
<protein>
    <submittedName>
        <fullName evidence="8">SDR family oxidoreductase</fullName>
    </submittedName>
</protein>
<dbReference type="InterPro" id="IPR013968">
    <property type="entry name" value="PKS_KR"/>
</dbReference>
<dbReference type="InterPro" id="IPR049900">
    <property type="entry name" value="PKS_mFAS_DH"/>
</dbReference>
<dbReference type="Pfam" id="PF00550">
    <property type="entry name" value="PP-binding"/>
    <property type="match status" value="1"/>
</dbReference>
<feature type="region of interest" description="N-terminal hotdog fold" evidence="4">
    <location>
        <begin position="638"/>
        <end position="767"/>
    </location>
</feature>
<dbReference type="SUPFAM" id="SSF53901">
    <property type="entry name" value="Thiolase-like"/>
    <property type="match status" value="1"/>
</dbReference>
<dbReference type="GO" id="GO:0031177">
    <property type="term" value="F:phosphopantetheine binding"/>
    <property type="evidence" value="ECO:0007669"/>
    <property type="project" value="InterPro"/>
</dbReference>
<dbReference type="InterPro" id="IPR020841">
    <property type="entry name" value="PKS_Beta-ketoAc_synthase_dom"/>
</dbReference>
<feature type="domain" description="PKS/mFAS DH" evidence="7">
    <location>
        <begin position="638"/>
        <end position="921"/>
    </location>
</feature>
<dbReference type="PANTHER" id="PTHR43775:SF37">
    <property type="entry name" value="SI:DKEY-61P9.11"/>
    <property type="match status" value="1"/>
</dbReference>
<evidence type="ECO:0000313" key="9">
    <source>
        <dbReference type="Proteomes" id="UP000677305"/>
    </source>
</evidence>
<dbReference type="PROSITE" id="PS52004">
    <property type="entry name" value="KS3_2"/>
    <property type="match status" value="1"/>
</dbReference>
<dbReference type="Pfam" id="PF21089">
    <property type="entry name" value="PKS_DH_N"/>
    <property type="match status" value="1"/>
</dbReference>
<feature type="region of interest" description="C-terminal hotdog fold" evidence="4">
    <location>
        <begin position="781"/>
        <end position="921"/>
    </location>
</feature>
<name>A0A8J8MBL5_9FIRM</name>
<feature type="active site" description="Proton donor; for dehydratase activity" evidence="4">
    <location>
        <position position="841"/>
    </location>
</feature>
<dbReference type="PANTHER" id="PTHR43775">
    <property type="entry name" value="FATTY ACID SYNTHASE"/>
    <property type="match status" value="1"/>
</dbReference>
<keyword evidence="3" id="KW-0808">Transferase</keyword>
<dbReference type="InterPro" id="IPR009081">
    <property type="entry name" value="PP-bd_ACP"/>
</dbReference>
<gene>
    <name evidence="8" type="ORF">HYG85_13335</name>
</gene>
<sequence>MLRFDLDDNILDEIEEISSRDIAIIGIDVNLPKAGSLDKFWINLKNGKNCVDDMSRNRQKDVMDYLRLRGEDDGNVRFAKGGYLDEIDKFDYEFFKISYNEAKLMDPNQRLFLENVWKAIEDAGYGGEKLVGSNTGVYVGFTPGGEYYQYIKDVDKKMIPYAETGNLSSVVASRISYILNLKGPSMIVNTECSSSLVALHLACRSLRNNEIDTALVGGVRVAFCPVYSEEKLGIESDKEMICTFDDDSDGAVFGEGSIALVIKRYDKAIKDRDSIYAVIKGSCINQDGSSVGITAPNVGAQEEVICGAWKDAGVSPETISYIETHGTGTRLGDPIEVQAINNAFKRYTGRKQFCGVGSVKTNISHLDNVSGMVSLVKTVLALKNKQIPPSINFNCPNRRIDFETSPVYVNNRLADWTTKDTPRRCGISSFGLSGTNSHVILEENENNIKTHNTDSYETPKIFTISAIKKEGLTALISDMKKYLTANREIDISDICYTMNTGRGHYNYRVAVIVYSLDELCEALDYICVNGLDGEFPRNIVYKKHIVVSDKKEKRDTDEITEAIKKDYNKESKRLVTEYLANDTKKDILEKLSLLYVKGSDIEWEKLYEKEELWRVNLPTYVFEKKRCWLDIEKSKDKHPLIDYAVINSKERAYCFHTEFNLKKHWVLSEHKIFDRYIVPGTAFLEMVREGMYRITKKEGAIEFKNVVYLSSLYTIGDDPVEVQTLIQQDNDCYQFTIGSGYHDGGVHDKEWDSIYCEGQVITKVNSDQLDLTLSEVKQKCTDKIESAGSNRKQNQIFLGERWTKLVREVYKNDNDVLVKIELPKEYENDLEEYYIHPSIYDMAINAVSQNVGNAVYLPFNYGSLKVFSKTEKVIYTFIHRNGKEDNSQMVSCDVVLFNEDGRIIAKVKDFIAKKVNRPKQKYDDSYSYKISYRECTNVQKDNDYIEKPVLIIGAETKKASGIIEKIKKTRKNVTEIYLSQKYEKVSSNKFYIDNTQESYSKVLSQCIDDNMQIIHLLSLNDNNSTDIDSNLQKGVYSLLKIARSIIDMKIQYELDIVLVTDYMKKIGEESRTNPYNGCMAGLGKVLTNEVSNVQCRVLDIDDLKVSSEIDSVVENINSHGTQLYTAYRDGKAYGEVIETVKLPSADNFQDMIQENGVYIITGGMGSLGIRIAKCISDTKKTNIALIGRKEIKQLNDINDSKTINNQLEENINILRSISESGTNITYYRGDVSDKSDMSGIFNELRNKFGKINGIVHGAGVIDDAFIMNKTDESFKKVLKPKVYGNNTLLDITKDDKLDFFINFSSISSLYGYPSQGDYAAANAYLDSSEPLEGTQVTKYITINWAPWKDAGMAYESNQKDTGVFKMLPTDIGIEAFKRVLLSDNRNIIIGKIDYEKLEIFYEKVGLQFDDEILKHMKNKGKKNTSVHNIVKDSNKPIEKIRHDNAPVEKELIKIWNDILGLEDIDIYKSFFNLGGDSIQAVALSKAVEQKYPGIVKVSDIFTYPSINEMTQYITSKLDIEVKDTDNRFTMITDVLYKLEKGELSVDEAERLIDKS</sequence>
<organism evidence="8 9">
    <name type="scientific">Vallitalea guaymasensis</name>
    <dbReference type="NCBI Taxonomy" id="1185412"/>
    <lineage>
        <taxon>Bacteria</taxon>
        <taxon>Bacillati</taxon>
        <taxon>Bacillota</taxon>
        <taxon>Clostridia</taxon>
        <taxon>Lachnospirales</taxon>
        <taxon>Vallitaleaceae</taxon>
        <taxon>Vallitalea</taxon>
    </lineage>
</organism>
<dbReference type="InterPro" id="IPR014030">
    <property type="entry name" value="Ketoacyl_synth_N"/>
</dbReference>
<dbReference type="Gene3D" id="1.10.1200.10">
    <property type="entry name" value="ACP-like"/>
    <property type="match status" value="1"/>
</dbReference>